<gene>
    <name evidence="2" type="ORF">CDCA_CDCA10G2856</name>
</gene>
<dbReference type="AlphaFoldDB" id="A0AAV9IXL7"/>
<dbReference type="EMBL" id="JANCYW010000010">
    <property type="protein sequence ID" value="KAK4536831.1"/>
    <property type="molecule type" value="Genomic_DNA"/>
</dbReference>
<proteinExistence type="predicted"/>
<dbReference type="Proteomes" id="UP001301350">
    <property type="component" value="Unassembled WGS sequence"/>
</dbReference>
<comment type="caution">
    <text evidence="2">The sequence shown here is derived from an EMBL/GenBank/DDBJ whole genome shotgun (WGS) entry which is preliminary data.</text>
</comment>
<feature type="region of interest" description="Disordered" evidence="1">
    <location>
        <begin position="31"/>
        <end position="87"/>
    </location>
</feature>
<name>A0AAV9IXL7_CYACA</name>
<keyword evidence="3" id="KW-1185">Reference proteome</keyword>
<accession>A0AAV9IXL7</accession>
<sequence>MSTRPGTMSTTILGGSLMGAFVAHPTALRGHRRTEPLAHRRQRSGRPERVFARRTQSMSAHPEMDDDVPLRNMIPDAPPPNVRRPHPRRSLRCPVCLARGKVRCDRCGGRGKQGGVECEVCFGLGKLKCTQCGGTGFILQEEDVA</sequence>
<evidence type="ECO:0000313" key="2">
    <source>
        <dbReference type="EMBL" id="KAK4536831.1"/>
    </source>
</evidence>
<organism evidence="2 3">
    <name type="scientific">Cyanidium caldarium</name>
    <name type="common">Red alga</name>
    <dbReference type="NCBI Taxonomy" id="2771"/>
    <lineage>
        <taxon>Eukaryota</taxon>
        <taxon>Rhodophyta</taxon>
        <taxon>Bangiophyceae</taxon>
        <taxon>Cyanidiales</taxon>
        <taxon>Cyanidiaceae</taxon>
        <taxon>Cyanidium</taxon>
    </lineage>
</organism>
<protein>
    <submittedName>
        <fullName evidence="2">Uncharacterized protein</fullName>
    </submittedName>
</protein>
<evidence type="ECO:0000313" key="3">
    <source>
        <dbReference type="Proteomes" id="UP001301350"/>
    </source>
</evidence>
<dbReference type="PANTHER" id="PTHR15852:SF54">
    <property type="entry name" value="PROTEIN SSUH2 HOMOLOG"/>
    <property type="match status" value="1"/>
</dbReference>
<reference evidence="2 3" key="1">
    <citation type="submission" date="2022-07" db="EMBL/GenBank/DDBJ databases">
        <title>Genome-wide signatures of adaptation to extreme environments.</title>
        <authorList>
            <person name="Cho C.H."/>
            <person name="Yoon H.S."/>
        </authorList>
    </citation>
    <scope>NUCLEOTIDE SEQUENCE [LARGE SCALE GENOMIC DNA]</scope>
    <source>
        <strain evidence="2 3">DBV 063 E5</strain>
    </source>
</reference>
<dbReference type="PANTHER" id="PTHR15852">
    <property type="entry name" value="PLASTID TRANSCRIPTIONALLY ACTIVE PROTEIN"/>
    <property type="match status" value="1"/>
</dbReference>
<evidence type="ECO:0000256" key="1">
    <source>
        <dbReference type="SAM" id="MobiDB-lite"/>
    </source>
</evidence>